<gene>
    <name evidence="6" type="ORF">GCM10008938_19990</name>
</gene>
<evidence type="ECO:0000256" key="2">
    <source>
        <dbReference type="ARBA" id="ARBA00023015"/>
    </source>
</evidence>
<evidence type="ECO:0000256" key="1">
    <source>
        <dbReference type="ARBA" id="ARBA00009437"/>
    </source>
</evidence>
<evidence type="ECO:0000256" key="4">
    <source>
        <dbReference type="ARBA" id="ARBA00023163"/>
    </source>
</evidence>
<dbReference type="Gene3D" id="3.40.190.10">
    <property type="entry name" value="Periplasmic binding protein-like II"/>
    <property type="match status" value="2"/>
</dbReference>
<organism evidence="6 7">
    <name type="scientific">Deinococcus roseus</name>
    <dbReference type="NCBI Taxonomy" id="392414"/>
    <lineage>
        <taxon>Bacteria</taxon>
        <taxon>Thermotogati</taxon>
        <taxon>Deinococcota</taxon>
        <taxon>Deinococci</taxon>
        <taxon>Deinococcales</taxon>
        <taxon>Deinococcaceae</taxon>
        <taxon>Deinococcus</taxon>
    </lineage>
</organism>
<keyword evidence="4" id="KW-0804">Transcription</keyword>
<evidence type="ECO:0000313" key="6">
    <source>
        <dbReference type="EMBL" id="GGJ33718.1"/>
    </source>
</evidence>
<dbReference type="InterPro" id="IPR005119">
    <property type="entry name" value="LysR_subst-bd"/>
</dbReference>
<dbReference type="SUPFAM" id="SSF46785">
    <property type="entry name" value="Winged helix' DNA-binding domain"/>
    <property type="match status" value="1"/>
</dbReference>
<dbReference type="Gene3D" id="1.10.10.10">
    <property type="entry name" value="Winged helix-like DNA-binding domain superfamily/Winged helix DNA-binding domain"/>
    <property type="match status" value="1"/>
</dbReference>
<dbReference type="EMBL" id="BMOD01000006">
    <property type="protein sequence ID" value="GGJ33718.1"/>
    <property type="molecule type" value="Genomic_DNA"/>
</dbReference>
<keyword evidence="7" id="KW-1185">Reference proteome</keyword>
<dbReference type="PANTHER" id="PTHR30126:SF40">
    <property type="entry name" value="HTH-TYPE TRANSCRIPTIONAL REGULATOR GLTR"/>
    <property type="match status" value="1"/>
</dbReference>
<proteinExistence type="inferred from homology"/>
<sequence length="294" mass="32527">MKLHQLKALIAVADTGSLSRAASALQMSQSSVSEAVQALEKHHQSRLLLRGPLGSQLTVLGEQVVRHARIALQALESIDQEVALSRGSLQGTLRISLFRSISSQIMPALMAHLKKHHPDLQLELLECTICYEENLLAPLHQGKADLAFVPNGEAEGFTSWPLFQDPFVVLLPQHWQLSRPVDPADLQGKTLIVTRDCDCTLRIQGYLTTHQITPAEIIWVQDDLTMYNMVKEGIGACLTARMALDYLPANTAVAPLVFPMHRDIRLVVRQDGLDVPAIREVVQVLQTLLPDVQP</sequence>
<dbReference type="Pfam" id="PF00126">
    <property type="entry name" value="HTH_1"/>
    <property type="match status" value="1"/>
</dbReference>
<comment type="similarity">
    <text evidence="1">Belongs to the LysR transcriptional regulatory family.</text>
</comment>
<evidence type="ECO:0000313" key="7">
    <source>
        <dbReference type="Proteomes" id="UP000632222"/>
    </source>
</evidence>
<feature type="domain" description="HTH lysR-type" evidence="5">
    <location>
        <begin position="1"/>
        <end position="58"/>
    </location>
</feature>
<reference evidence="7" key="1">
    <citation type="journal article" date="2019" name="Int. J. Syst. Evol. Microbiol.">
        <title>The Global Catalogue of Microorganisms (GCM) 10K type strain sequencing project: providing services to taxonomists for standard genome sequencing and annotation.</title>
        <authorList>
            <consortium name="The Broad Institute Genomics Platform"/>
            <consortium name="The Broad Institute Genome Sequencing Center for Infectious Disease"/>
            <person name="Wu L."/>
            <person name="Ma J."/>
        </authorList>
    </citation>
    <scope>NUCLEOTIDE SEQUENCE [LARGE SCALE GENOMIC DNA]</scope>
    <source>
        <strain evidence="7">JCM 14370</strain>
    </source>
</reference>
<dbReference type="InterPro" id="IPR036390">
    <property type="entry name" value="WH_DNA-bd_sf"/>
</dbReference>
<name>A0ABQ2CYL4_9DEIO</name>
<dbReference type="CDD" id="cd05466">
    <property type="entry name" value="PBP2_LTTR_substrate"/>
    <property type="match status" value="1"/>
</dbReference>
<dbReference type="Proteomes" id="UP000632222">
    <property type="component" value="Unassembled WGS sequence"/>
</dbReference>
<comment type="caution">
    <text evidence="6">The sequence shown here is derived from an EMBL/GenBank/DDBJ whole genome shotgun (WGS) entry which is preliminary data.</text>
</comment>
<dbReference type="Pfam" id="PF03466">
    <property type="entry name" value="LysR_substrate"/>
    <property type="match status" value="1"/>
</dbReference>
<dbReference type="RefSeq" id="WP_189002551.1">
    <property type="nucleotide sequence ID" value="NZ_BMOD01000006.1"/>
</dbReference>
<keyword evidence="3" id="KW-0238">DNA-binding</keyword>
<accession>A0ABQ2CYL4</accession>
<dbReference type="PANTHER" id="PTHR30126">
    <property type="entry name" value="HTH-TYPE TRANSCRIPTIONAL REGULATOR"/>
    <property type="match status" value="1"/>
</dbReference>
<dbReference type="PROSITE" id="PS50931">
    <property type="entry name" value="HTH_LYSR"/>
    <property type="match status" value="1"/>
</dbReference>
<evidence type="ECO:0000256" key="3">
    <source>
        <dbReference type="ARBA" id="ARBA00023125"/>
    </source>
</evidence>
<evidence type="ECO:0000259" key="5">
    <source>
        <dbReference type="PROSITE" id="PS50931"/>
    </source>
</evidence>
<protein>
    <submittedName>
        <fullName evidence="6">LysR family transcriptional regulator</fullName>
    </submittedName>
</protein>
<keyword evidence="2" id="KW-0805">Transcription regulation</keyword>
<dbReference type="InterPro" id="IPR000847">
    <property type="entry name" value="LysR_HTH_N"/>
</dbReference>
<dbReference type="SUPFAM" id="SSF53850">
    <property type="entry name" value="Periplasmic binding protein-like II"/>
    <property type="match status" value="1"/>
</dbReference>
<dbReference type="InterPro" id="IPR036388">
    <property type="entry name" value="WH-like_DNA-bd_sf"/>
</dbReference>